<keyword evidence="3" id="KW-1185">Reference proteome</keyword>
<feature type="region of interest" description="Disordered" evidence="1">
    <location>
        <begin position="57"/>
        <end position="98"/>
    </location>
</feature>
<protein>
    <recommendedName>
        <fullName evidence="4">Pyridoxamine 5'-phosphate oxidase putative domain-containing protein</fullName>
    </recommendedName>
</protein>
<proteinExistence type="predicted"/>
<sequence length="98" mass="10502">MSLADEQFIALTTYRRTGAPVPTPVWVVPVMRHGTNGPVRSRLRGGARGRQGEVRARVSAHDQAHRAAGGASKGPALRRHRRADHARAMSPISPAPAP</sequence>
<evidence type="ECO:0000313" key="2">
    <source>
        <dbReference type="EMBL" id="CCH69415.1"/>
    </source>
</evidence>
<dbReference type="STRING" id="1193181.BN10_1600019"/>
<name>N0E118_9MICO</name>
<organism evidence="2 3">
    <name type="scientific">Phycicoccus elongatus Lp2</name>
    <dbReference type="NCBI Taxonomy" id="1193181"/>
    <lineage>
        <taxon>Bacteria</taxon>
        <taxon>Bacillati</taxon>
        <taxon>Actinomycetota</taxon>
        <taxon>Actinomycetes</taxon>
        <taxon>Micrococcales</taxon>
        <taxon>Intrasporangiaceae</taxon>
        <taxon>Phycicoccus</taxon>
    </lineage>
</organism>
<comment type="caution">
    <text evidence="2">The sequence shown here is derived from an EMBL/GenBank/DDBJ whole genome shotgun (WGS) entry which is preliminary data.</text>
</comment>
<evidence type="ECO:0000256" key="1">
    <source>
        <dbReference type="SAM" id="MobiDB-lite"/>
    </source>
</evidence>
<gene>
    <name evidence="2" type="ORF">BN10_1600019</name>
</gene>
<accession>N0E118</accession>
<dbReference type="AlphaFoldDB" id="N0E118"/>
<dbReference type="HOGENOM" id="CLU_2332675_0_0_11"/>
<evidence type="ECO:0008006" key="4">
    <source>
        <dbReference type="Google" id="ProtNLM"/>
    </source>
</evidence>
<reference evidence="2 3" key="1">
    <citation type="journal article" date="2013" name="ISME J.">
        <title>A metabolic model for members of the genus Tetrasphaera involved in enhanced biological phosphorus removal.</title>
        <authorList>
            <person name="Kristiansen R."/>
            <person name="Nguyen H.T.T."/>
            <person name="Saunders A.M."/>
            <person name="Nielsen J.L."/>
            <person name="Wimmer R."/>
            <person name="Le V.Q."/>
            <person name="McIlroy S.J."/>
            <person name="Petrovski S."/>
            <person name="Seviour R.J."/>
            <person name="Calteau A."/>
            <person name="Nielsen K.L."/>
            <person name="Nielsen P.H."/>
        </authorList>
    </citation>
    <scope>NUCLEOTIDE SEQUENCE [LARGE SCALE GENOMIC DNA]</scope>
    <source>
        <strain evidence="2 3">Lp2</strain>
    </source>
</reference>
<dbReference type="Proteomes" id="UP000013167">
    <property type="component" value="Unassembled WGS sequence"/>
</dbReference>
<evidence type="ECO:0000313" key="3">
    <source>
        <dbReference type="Proteomes" id="UP000013167"/>
    </source>
</evidence>
<dbReference type="EMBL" id="CAIZ01000069">
    <property type="protein sequence ID" value="CCH69415.1"/>
    <property type="molecule type" value="Genomic_DNA"/>
</dbReference>